<evidence type="ECO:0000256" key="4">
    <source>
        <dbReference type="ARBA" id="ARBA00022989"/>
    </source>
</evidence>
<feature type="transmembrane region" description="Helical" evidence="6">
    <location>
        <begin position="207"/>
        <end position="228"/>
    </location>
</feature>
<dbReference type="Pfam" id="PF07690">
    <property type="entry name" value="MFS_1"/>
    <property type="match status" value="1"/>
</dbReference>
<dbReference type="GeneID" id="39591091"/>
<feature type="transmembrane region" description="Helical" evidence="6">
    <location>
        <begin position="371"/>
        <end position="390"/>
    </location>
</feature>
<protein>
    <recommendedName>
        <fullName evidence="9">Major facilitator superfamily (MFS) profile domain-containing protein</fullName>
    </recommendedName>
</protein>
<feature type="transmembrane region" description="Helical" evidence="6">
    <location>
        <begin position="433"/>
        <end position="454"/>
    </location>
</feature>
<evidence type="ECO:0008006" key="9">
    <source>
        <dbReference type="Google" id="ProtNLM"/>
    </source>
</evidence>
<dbReference type="EMBL" id="RSCE01000003">
    <property type="protein sequence ID" value="RSH84977.1"/>
    <property type="molecule type" value="Genomic_DNA"/>
</dbReference>
<reference evidence="7 8" key="1">
    <citation type="submission" date="2018-11" db="EMBL/GenBank/DDBJ databases">
        <title>Genome sequence of Apiotrichum porosum DSM 27194.</title>
        <authorList>
            <person name="Aliyu H."/>
            <person name="Gorte O."/>
            <person name="Ochsenreither K."/>
        </authorList>
    </citation>
    <scope>NUCLEOTIDE SEQUENCE [LARGE SCALE GENOMIC DNA]</scope>
    <source>
        <strain evidence="7 8">DSM 27194</strain>
    </source>
</reference>
<keyword evidence="3 6" id="KW-0812">Transmembrane</keyword>
<keyword evidence="2" id="KW-0813">Transport</keyword>
<dbReference type="OrthoDB" id="6730379at2759"/>
<feature type="transmembrane region" description="Helical" evidence="6">
    <location>
        <begin position="466"/>
        <end position="487"/>
    </location>
</feature>
<evidence type="ECO:0000256" key="5">
    <source>
        <dbReference type="ARBA" id="ARBA00023136"/>
    </source>
</evidence>
<feature type="transmembrane region" description="Helical" evidence="6">
    <location>
        <begin position="174"/>
        <end position="195"/>
    </location>
</feature>
<comment type="subcellular location">
    <subcellularLocation>
        <location evidence="1">Membrane</location>
        <topology evidence="1">Multi-pass membrane protein</topology>
    </subcellularLocation>
</comment>
<dbReference type="PANTHER" id="PTHR43791:SF16">
    <property type="entry name" value="TRANSPORTER, PUTATIVE (AFU_ORTHOLOGUE AFUA_3G01840)-RELATED"/>
    <property type="match status" value="1"/>
</dbReference>
<keyword evidence="8" id="KW-1185">Reference proteome</keyword>
<dbReference type="GO" id="GO:0022857">
    <property type="term" value="F:transmembrane transporter activity"/>
    <property type="evidence" value="ECO:0007669"/>
    <property type="project" value="InterPro"/>
</dbReference>
<dbReference type="AlphaFoldDB" id="A0A427Y1L7"/>
<sequence length="542" mass="59817">MTGDTHSTPPGTDLELGKNPIQHIESHDQKPYDTDHHNNYTDGHKHHDAALDALGEGRVAMTDAQSRAVCRKIDMNLLPILAWVYFLQILDKSCVGYGATFGMKDEAHLTAHQYSLISSAGYWAQLALCCGPTAWMIVKIPTRALMAGCIFCWGASMIGLAFSKSWQPLLANRFLLGLFEAVNIPLFTVITTTWYRRREQPLRVAIWYGTNGVASMLGSLLTWALSFINSPHLYVYQILFLTVGLATVITAPILYWRLDNNPAEARFLTPEEKRFAIERLRDNNTGVQTQAFKWGQFFEAFYSPPMLFYFLITFCINTGASVTNTFGPLIIKGFGFNARQTILLNIPFGFVQTAVCFAGCLLAARYGYKGFVLIAFMLPCILGAGLLYGLGREKKDDGPLLFGYYMIGFLFGGNPLLFSWLAGNTGGYTKKSISISMCNAGSAVGNIVGPFLFATGAPVYHQGLGAVLGIFVACAALSAGLMAVLAVMNKKKEKTRVANGKPAKIENHSMEKEYRQTNDAHVGNQAFADLTDRQNDEFVYTY</sequence>
<keyword evidence="5 6" id="KW-0472">Membrane</keyword>
<keyword evidence="4 6" id="KW-1133">Transmembrane helix</keyword>
<comment type="caution">
    <text evidence="7">The sequence shown here is derived from an EMBL/GenBank/DDBJ whole genome shotgun (WGS) entry which is preliminary data.</text>
</comment>
<evidence type="ECO:0000313" key="7">
    <source>
        <dbReference type="EMBL" id="RSH84977.1"/>
    </source>
</evidence>
<evidence type="ECO:0000256" key="6">
    <source>
        <dbReference type="SAM" id="Phobius"/>
    </source>
</evidence>
<evidence type="ECO:0000256" key="3">
    <source>
        <dbReference type="ARBA" id="ARBA00022692"/>
    </source>
</evidence>
<evidence type="ECO:0000313" key="8">
    <source>
        <dbReference type="Proteomes" id="UP000279236"/>
    </source>
</evidence>
<feature type="transmembrane region" description="Helical" evidence="6">
    <location>
        <begin position="342"/>
        <end position="364"/>
    </location>
</feature>
<name>A0A427Y1L7_9TREE</name>
<proteinExistence type="predicted"/>
<dbReference type="Proteomes" id="UP000279236">
    <property type="component" value="Unassembled WGS sequence"/>
</dbReference>
<accession>A0A427Y1L7</accession>
<dbReference type="InterPro" id="IPR011701">
    <property type="entry name" value="MFS"/>
</dbReference>
<evidence type="ECO:0000256" key="1">
    <source>
        <dbReference type="ARBA" id="ARBA00004141"/>
    </source>
</evidence>
<dbReference type="PANTHER" id="PTHR43791">
    <property type="entry name" value="PERMEASE-RELATED"/>
    <property type="match status" value="1"/>
</dbReference>
<evidence type="ECO:0000256" key="2">
    <source>
        <dbReference type="ARBA" id="ARBA00022448"/>
    </source>
</evidence>
<feature type="transmembrane region" description="Helical" evidence="6">
    <location>
        <begin position="77"/>
        <end position="100"/>
    </location>
</feature>
<feature type="transmembrane region" description="Helical" evidence="6">
    <location>
        <begin position="120"/>
        <end position="138"/>
    </location>
</feature>
<dbReference type="GO" id="GO:0016020">
    <property type="term" value="C:membrane"/>
    <property type="evidence" value="ECO:0007669"/>
    <property type="project" value="UniProtKB-SubCell"/>
</dbReference>
<organism evidence="7 8">
    <name type="scientific">Apiotrichum porosum</name>
    <dbReference type="NCBI Taxonomy" id="105984"/>
    <lineage>
        <taxon>Eukaryota</taxon>
        <taxon>Fungi</taxon>
        <taxon>Dikarya</taxon>
        <taxon>Basidiomycota</taxon>
        <taxon>Agaricomycotina</taxon>
        <taxon>Tremellomycetes</taxon>
        <taxon>Trichosporonales</taxon>
        <taxon>Trichosporonaceae</taxon>
        <taxon>Apiotrichum</taxon>
    </lineage>
</organism>
<feature type="transmembrane region" description="Helical" evidence="6">
    <location>
        <begin position="402"/>
        <end position="421"/>
    </location>
</feature>
<feature type="transmembrane region" description="Helical" evidence="6">
    <location>
        <begin position="234"/>
        <end position="256"/>
    </location>
</feature>
<dbReference type="InterPro" id="IPR036259">
    <property type="entry name" value="MFS_trans_sf"/>
</dbReference>
<feature type="transmembrane region" description="Helical" evidence="6">
    <location>
        <begin position="145"/>
        <end position="162"/>
    </location>
</feature>
<dbReference type="RefSeq" id="XP_028478425.1">
    <property type="nucleotide sequence ID" value="XM_028621973.1"/>
</dbReference>
<gene>
    <name evidence="7" type="ORF">EHS24_006548</name>
</gene>
<feature type="transmembrane region" description="Helical" evidence="6">
    <location>
        <begin position="307"/>
        <end position="330"/>
    </location>
</feature>
<dbReference type="SUPFAM" id="SSF103473">
    <property type="entry name" value="MFS general substrate transporter"/>
    <property type="match status" value="1"/>
</dbReference>
<dbReference type="Gene3D" id="1.20.1250.20">
    <property type="entry name" value="MFS general substrate transporter like domains"/>
    <property type="match status" value="2"/>
</dbReference>